<dbReference type="EMBL" id="HG969211">
    <property type="protein sequence ID" value="CDO50070.1"/>
    <property type="molecule type" value="Genomic_DNA"/>
</dbReference>
<evidence type="ECO:0000313" key="5">
    <source>
        <dbReference type="EMBL" id="AHZ59645.1"/>
    </source>
</evidence>
<feature type="domain" description="Cotton leaf-curl disease DNA-betaC1" evidence="1">
    <location>
        <begin position="2"/>
        <end position="118"/>
    </location>
</feature>
<organism evidence="3">
    <name type="scientific">Tomato leaf curl betasatellite</name>
    <dbReference type="NCBI Taxonomy" id="220812"/>
    <lineage>
        <taxon>Viruses</taxon>
        <taxon>Viruses incertae sedis</taxon>
        <taxon>Tolecusatellitidae</taxon>
        <taxon>Betasatellite</taxon>
        <taxon>Betasatellite solanisrilankaense</taxon>
    </lineage>
</organism>
<proteinExistence type="predicted"/>
<dbReference type="EMBL" id="HG969210">
    <property type="protein sequence ID" value="CDO50069.1"/>
    <property type="molecule type" value="Genomic_DNA"/>
</dbReference>
<dbReference type="InterPro" id="IPR018583">
    <property type="entry name" value="CLCuD_DNA-betaC1"/>
</dbReference>
<evidence type="ECO:0000259" key="1">
    <source>
        <dbReference type="Pfam" id="PF09593"/>
    </source>
</evidence>
<dbReference type="EMBL" id="KF293292">
    <property type="protein sequence ID" value="AHZ59644.1"/>
    <property type="molecule type" value="Genomic_DNA"/>
</dbReference>
<reference evidence="6" key="3">
    <citation type="submission" date="2014-03" db="EMBL/GenBank/DDBJ databases">
        <authorList>
            <person name="Saikia M."/>
            <person name="Chaudhari Y."/>
            <person name="Khan M."/>
            <person name="Devi D."/>
        </authorList>
    </citation>
    <scope>NUCLEOTIDE SEQUENCE</scope>
</reference>
<reference evidence="3" key="2">
    <citation type="journal article" date="2014" name="Plant Pathol.">
        <title>Occurrence of a new recombinant begomovirus species infecting tomato in the Al-Batinah region of Oman.</title>
        <authorList>
            <person name="Al-Shihi A.A.M."/>
            <person name="Khan A.J."/>
            <person name="Akhtar S."/>
            <person name="Lima A.T.M."/>
            <person name="Zerbini F.M."/>
            <person name="Briddon R.W."/>
        </authorList>
    </citation>
    <scope>NUCLEOTIDE SEQUENCE</scope>
    <source>
        <strain evidence="2">TomB-26</strain>
        <strain evidence="3">TomB-27</strain>
        <strain evidence="4">TomB-29</strain>
        <strain evidence="5">TomB-30</strain>
    </source>
</reference>
<name>A0A024E2Z3_9VIRU</name>
<reference evidence="6" key="4">
    <citation type="submission" date="2016-03" db="EMBL/GenBank/DDBJ databases">
        <title>Diversity of begomoviruses and their satellites in Oman.</title>
        <authorList>
            <person name="Al Shihi A."/>
            <person name="Ammara U."/>
            <person name="Al Sadi A."/>
            <person name="Deadman M."/>
            <person name="Amin I."/>
        </authorList>
    </citation>
    <scope>NUCLEOTIDE SEQUENCE</scope>
</reference>
<reference evidence="3" key="1">
    <citation type="submission" date="2013-06" db="EMBL/GenBank/DDBJ databases">
        <authorList>
            <person name="Al-Shihi A.A."/>
            <person name="Akhtar S."/>
            <person name="Khan A.J."/>
        </authorList>
    </citation>
    <scope>NUCLEOTIDE SEQUENCE</scope>
    <source>
        <strain evidence="2">TomB-26</strain>
        <strain evidence="3">TomB-27</strain>
        <strain evidence="4">TomB-29</strain>
        <strain evidence="5">TomB-30</strain>
    </source>
</reference>
<accession>A0A024E2Z3</accession>
<dbReference type="EMBL" id="KF293293">
    <property type="protein sequence ID" value="AHZ59645.1"/>
    <property type="molecule type" value="Genomic_DNA"/>
</dbReference>
<evidence type="ECO:0000313" key="6">
    <source>
        <dbReference type="EMBL" id="CDO50069.1"/>
    </source>
</evidence>
<dbReference type="Pfam" id="PF09593">
    <property type="entry name" value="Pathogen_betaC1"/>
    <property type="match status" value="1"/>
</dbReference>
<gene>
    <name evidence="6" type="primary">beta C1</name>
</gene>
<dbReference type="EMBL" id="KF293290">
    <property type="protein sequence ID" value="AHZ59642.1"/>
    <property type="molecule type" value="Genomic_DNA"/>
</dbReference>
<evidence type="ECO:0000313" key="4">
    <source>
        <dbReference type="EMBL" id="AHZ59644.1"/>
    </source>
</evidence>
<protein>
    <submittedName>
        <fullName evidence="6">Beta C1 protein</fullName>
    </submittedName>
    <submittedName>
        <fullName evidence="3">BetaC1 protein</fullName>
    </submittedName>
</protein>
<dbReference type="EMBL" id="KF293291">
    <property type="protein sequence ID" value="AHZ59643.1"/>
    <property type="molecule type" value="Genomic_DNA"/>
</dbReference>
<evidence type="ECO:0000313" key="3">
    <source>
        <dbReference type="EMBL" id="AHZ59643.1"/>
    </source>
</evidence>
<dbReference type="EMBL" id="HG969216">
    <property type="protein sequence ID" value="CDO50075.1"/>
    <property type="molecule type" value="Genomic_DNA"/>
</dbReference>
<sequence length="118" mass="13559">MTIKYNNKRGMEFTIDVKINEDNSILVKIELFSTQSPALAKKSFMIPYGHDGIIPPFDFNALEESIQNLLQIMYKDSDIGEFRQEDMVETIDLLMMEDAPLVDIRIGDEYDVCTKVCV</sequence>
<evidence type="ECO:0000313" key="2">
    <source>
        <dbReference type="EMBL" id="AHZ59642.1"/>
    </source>
</evidence>